<dbReference type="KEGG" id="gak:X907_1537"/>
<organism evidence="3 4">
    <name type="scientific">Glycocaulis alkaliphilus</name>
    <dbReference type="NCBI Taxonomy" id="1434191"/>
    <lineage>
        <taxon>Bacteria</taxon>
        <taxon>Pseudomonadati</taxon>
        <taxon>Pseudomonadota</taxon>
        <taxon>Alphaproteobacteria</taxon>
        <taxon>Maricaulales</taxon>
        <taxon>Maricaulaceae</taxon>
        <taxon>Glycocaulis</taxon>
    </lineage>
</organism>
<accession>A0A3T0E9T4</accession>
<dbReference type="CDD" id="cd01029">
    <property type="entry name" value="TOPRIM_primases"/>
    <property type="match status" value="1"/>
</dbReference>
<dbReference type="InterPro" id="IPR055570">
    <property type="entry name" value="DUF7146"/>
</dbReference>
<keyword evidence="4" id="KW-1185">Reference proteome</keyword>
<sequence length="360" mass="38858">MAGSFFFALTMEAQMNSAASEIARRLGREAEAVCRHYLSNGRKQGRYWIVGDIENTPGRSLYVRLTGPAHGPGAAGKWADAATGEHGDLLDLIAAAHHLQSFGETLDEARRFLSLPRPEPPQRERQSAPTGSPEAARRLFAMGRPVGGTLAERYLRRRGLSGLGDAPALRFHPCCYYWREGQPKDTPPETWPALLAKVTDVNGNLTGVHRTWLDPATARKAPLDPSRKAMGNLLGHGVRIGTASDILAAGEGLESTLSVRMALPNMPVISALSANHLAALILPTGLQRLYIAADADEAGDMATANLIKRAGAVGIETIRLISLGGDFNEDLRKLGRDDLRTHLGQQLATADFSRLLSDEH</sequence>
<dbReference type="InterPro" id="IPR006171">
    <property type="entry name" value="TOPRIM_dom"/>
</dbReference>
<feature type="domain" description="DUF7146" evidence="2">
    <location>
        <begin position="132"/>
        <end position="240"/>
    </location>
</feature>
<dbReference type="Gene3D" id="3.40.1360.10">
    <property type="match status" value="1"/>
</dbReference>
<dbReference type="AlphaFoldDB" id="A0A3T0E9T4"/>
<evidence type="ECO:0000313" key="4">
    <source>
        <dbReference type="Proteomes" id="UP000286954"/>
    </source>
</evidence>
<evidence type="ECO:0000313" key="3">
    <source>
        <dbReference type="EMBL" id="AZU04069.1"/>
    </source>
</evidence>
<gene>
    <name evidence="3" type="ORF">X907_1537</name>
</gene>
<dbReference type="EMBL" id="CP018911">
    <property type="protein sequence ID" value="AZU04069.1"/>
    <property type="molecule type" value="Genomic_DNA"/>
</dbReference>
<evidence type="ECO:0000259" key="1">
    <source>
        <dbReference type="Pfam" id="PF13362"/>
    </source>
</evidence>
<dbReference type="InterPro" id="IPR034154">
    <property type="entry name" value="TOPRIM_DnaG/twinkle"/>
</dbReference>
<name>A0A3T0E9T4_9PROT</name>
<dbReference type="Pfam" id="PF23639">
    <property type="entry name" value="DUF7146"/>
    <property type="match status" value="1"/>
</dbReference>
<dbReference type="Pfam" id="PF13362">
    <property type="entry name" value="Toprim_3"/>
    <property type="match status" value="1"/>
</dbReference>
<feature type="domain" description="Toprim" evidence="1">
    <location>
        <begin position="247"/>
        <end position="337"/>
    </location>
</feature>
<dbReference type="Proteomes" id="UP000286954">
    <property type="component" value="Chromosome"/>
</dbReference>
<proteinExistence type="predicted"/>
<protein>
    <submittedName>
        <fullName evidence="3">Uncharacterized protein</fullName>
    </submittedName>
</protein>
<evidence type="ECO:0000259" key="2">
    <source>
        <dbReference type="Pfam" id="PF23639"/>
    </source>
</evidence>
<reference evidence="3 4" key="1">
    <citation type="submission" date="2016-12" db="EMBL/GenBank/DDBJ databases">
        <title>The genome of dimorphic prosthecate Glycocaulis alkaliphilus 6b-8t, isolated from crude oil dictates its adaptability in petroleum environments.</title>
        <authorList>
            <person name="Wu X.-L."/>
            <person name="Geng S."/>
        </authorList>
    </citation>
    <scope>NUCLEOTIDE SEQUENCE [LARGE SCALE GENOMIC DNA]</scope>
    <source>
        <strain evidence="3 4">6B-8</strain>
    </source>
</reference>